<organism evidence="2 3">
    <name type="scientific">Candidatus Chisholmbacteria bacterium RIFCSPHIGHO2_01_FULL_49_18</name>
    <dbReference type="NCBI Taxonomy" id="1797590"/>
    <lineage>
        <taxon>Bacteria</taxon>
        <taxon>Candidatus Chisholmiibacteriota</taxon>
    </lineage>
</organism>
<gene>
    <name evidence="2" type="ORF">A2785_01610</name>
</gene>
<dbReference type="EMBL" id="MHCI01000018">
    <property type="protein sequence ID" value="OGY16269.1"/>
    <property type="molecule type" value="Genomic_DNA"/>
</dbReference>
<dbReference type="Proteomes" id="UP000179069">
    <property type="component" value="Unassembled WGS sequence"/>
</dbReference>
<comment type="caution">
    <text evidence="2">The sequence shown here is derived from an EMBL/GenBank/DDBJ whole genome shotgun (WGS) entry which is preliminary data.</text>
</comment>
<dbReference type="AlphaFoldDB" id="A0A1G1VLH6"/>
<reference evidence="2 3" key="1">
    <citation type="journal article" date="2016" name="Nat. Commun.">
        <title>Thousands of microbial genomes shed light on interconnected biogeochemical processes in an aquifer system.</title>
        <authorList>
            <person name="Anantharaman K."/>
            <person name="Brown C.T."/>
            <person name="Hug L.A."/>
            <person name="Sharon I."/>
            <person name="Castelle C.J."/>
            <person name="Probst A.J."/>
            <person name="Thomas B.C."/>
            <person name="Singh A."/>
            <person name="Wilkins M.J."/>
            <person name="Karaoz U."/>
            <person name="Brodie E.L."/>
            <person name="Williams K.H."/>
            <person name="Hubbard S.S."/>
            <person name="Banfield J.F."/>
        </authorList>
    </citation>
    <scope>NUCLEOTIDE SEQUENCE [LARGE SCALE GENOMIC DNA]</scope>
</reference>
<evidence type="ECO:0000313" key="3">
    <source>
        <dbReference type="Proteomes" id="UP000179069"/>
    </source>
</evidence>
<evidence type="ECO:0000313" key="2">
    <source>
        <dbReference type="EMBL" id="OGY16269.1"/>
    </source>
</evidence>
<feature type="region of interest" description="Disordered" evidence="1">
    <location>
        <begin position="45"/>
        <end position="65"/>
    </location>
</feature>
<accession>A0A1G1VLH6</accession>
<evidence type="ECO:0000256" key="1">
    <source>
        <dbReference type="SAM" id="MobiDB-lite"/>
    </source>
</evidence>
<name>A0A1G1VLH6_9BACT</name>
<proteinExistence type="predicted"/>
<protein>
    <submittedName>
        <fullName evidence="2">Uncharacterized protein</fullName>
    </submittedName>
</protein>
<sequence length="78" mass="8677">MAKQTVKTTIELDANLLYQAKLTALREGKTLKHIIHASLKKHLKSSTPLPKTRQERIGGHKLGGVKGTLSRSEIYEDV</sequence>